<organism evidence="1 3">
    <name type="scientific">Pediococcus ethanolidurans</name>
    <dbReference type="NCBI Taxonomy" id="319653"/>
    <lineage>
        <taxon>Bacteria</taxon>
        <taxon>Bacillati</taxon>
        <taxon>Bacillota</taxon>
        <taxon>Bacilli</taxon>
        <taxon>Lactobacillales</taxon>
        <taxon>Lactobacillaceae</taxon>
        <taxon>Pediococcus</taxon>
    </lineage>
</organism>
<comment type="caution">
    <text evidence="1">The sequence shown here is derived from an EMBL/GenBank/DDBJ whole genome shotgun (WGS) entry which is preliminary data.</text>
</comment>
<accession>A0A0R2K6R8</accession>
<dbReference type="AlphaFoldDB" id="A0A0R2K6R8"/>
<dbReference type="OrthoDB" id="1665841at2"/>
<dbReference type="RefSeq" id="WP_057805561.1">
    <property type="nucleotide sequence ID" value="NZ_BJYP01000011.1"/>
</dbReference>
<evidence type="ECO:0000313" key="2">
    <source>
        <dbReference type="EMBL" id="SER18349.1"/>
    </source>
</evidence>
<dbReference type="InterPro" id="IPR041242">
    <property type="entry name" value="HNHc_6"/>
</dbReference>
<dbReference type="EMBL" id="FOGK01000002">
    <property type="protein sequence ID" value="SER18349.1"/>
    <property type="molecule type" value="Genomic_DNA"/>
</dbReference>
<sequence>MILNGKINRIAGNKVIVELNDLPDLRKVSKLSNGKQPSVEIDLEDGRTITPAQRAKAWALMNDICDWSGYMPLEIEQIMKVRYTVQTNTKYFLMHDCSVETATRFIESIINFCFNNDIPFKTKTWDLIKNSYPIMIQCLRHRRCCICGKPADIAHYETVGMGRNRRHIDHSEYHFMALCRKHHEEQHTIGILTFCRKYQLKPIKLSDDDRKSLRIGG</sequence>
<reference evidence="1 3" key="1">
    <citation type="journal article" date="2015" name="Genome Announc.">
        <title>Expanding the biotechnology potential of lactobacilli through comparative genomics of 213 strains and associated genera.</title>
        <authorList>
            <person name="Sun Z."/>
            <person name="Harris H.M."/>
            <person name="McCann A."/>
            <person name="Guo C."/>
            <person name="Argimon S."/>
            <person name="Zhang W."/>
            <person name="Yang X."/>
            <person name="Jeffery I.B."/>
            <person name="Cooney J.C."/>
            <person name="Kagawa T.F."/>
            <person name="Liu W."/>
            <person name="Song Y."/>
            <person name="Salvetti E."/>
            <person name="Wrobel A."/>
            <person name="Rasinkangas P."/>
            <person name="Parkhill J."/>
            <person name="Rea M.C."/>
            <person name="O'Sullivan O."/>
            <person name="Ritari J."/>
            <person name="Douillard F.P."/>
            <person name="Paul Ross R."/>
            <person name="Yang R."/>
            <person name="Briner A.E."/>
            <person name="Felis G.E."/>
            <person name="de Vos W.M."/>
            <person name="Barrangou R."/>
            <person name="Klaenhammer T.R."/>
            <person name="Caufield P.W."/>
            <person name="Cui Y."/>
            <person name="Zhang H."/>
            <person name="O'Toole P.W."/>
        </authorList>
    </citation>
    <scope>NUCLEOTIDE SEQUENCE [LARGE SCALE GENOMIC DNA]</scope>
    <source>
        <strain evidence="1 3">DSM 22301</strain>
    </source>
</reference>
<proteinExistence type="predicted"/>
<evidence type="ECO:0000313" key="3">
    <source>
        <dbReference type="Proteomes" id="UP000051749"/>
    </source>
</evidence>
<name>A0A0R2K6R8_9LACO</name>
<dbReference type="STRING" id="319653.SAMN04487973_102169"/>
<dbReference type="PATRIC" id="fig|319653.3.peg.1860"/>
<dbReference type="Pfam" id="PF16784">
    <property type="entry name" value="HNHc_6"/>
    <property type="match status" value="1"/>
</dbReference>
<evidence type="ECO:0000313" key="4">
    <source>
        <dbReference type="Proteomes" id="UP000182818"/>
    </source>
</evidence>
<protein>
    <submittedName>
        <fullName evidence="2">HNHc nuclease</fullName>
    </submittedName>
</protein>
<dbReference type="EMBL" id="JQBY01000006">
    <property type="protein sequence ID" value="KRN82876.1"/>
    <property type="molecule type" value="Genomic_DNA"/>
</dbReference>
<dbReference type="GeneID" id="76043185"/>
<evidence type="ECO:0000313" key="1">
    <source>
        <dbReference type="EMBL" id="KRN82876.1"/>
    </source>
</evidence>
<reference evidence="2 4" key="2">
    <citation type="submission" date="2016-10" db="EMBL/GenBank/DDBJ databases">
        <authorList>
            <person name="Varghese N."/>
            <person name="Submissions S."/>
        </authorList>
    </citation>
    <scope>NUCLEOTIDE SEQUENCE [LARGE SCALE GENOMIC DNA]</scope>
    <source>
        <strain evidence="2 4">CGMCC 1.3889</strain>
    </source>
</reference>
<dbReference type="Proteomes" id="UP000182818">
    <property type="component" value="Unassembled WGS sequence"/>
</dbReference>
<keyword evidence="4" id="KW-1185">Reference proteome</keyword>
<dbReference type="Proteomes" id="UP000051749">
    <property type="component" value="Unassembled WGS sequence"/>
</dbReference>
<gene>
    <name evidence="1" type="ORF">IV87_GL001828</name>
    <name evidence="2" type="ORF">SAMN04487973_102169</name>
</gene>